<dbReference type="Ensembl" id="ENSLACT00000009652.2">
    <property type="protein sequence ID" value="ENSLACP00000009579.2"/>
    <property type="gene ID" value="ENSLACG00000008448.2"/>
</dbReference>
<keyword evidence="11" id="KW-0496">Mitochondrion</keyword>
<dbReference type="KEGG" id="lcm:102353578"/>
<keyword evidence="12 19" id="KW-0472">Membrane</keyword>
<dbReference type="EMBL" id="AFYH01197769">
    <property type="status" value="NOT_ANNOTATED_CDS"/>
    <property type="molecule type" value="Genomic_DNA"/>
</dbReference>
<dbReference type="eggNOG" id="KOG4084">
    <property type="taxonomic scope" value="Eukaryota"/>
</dbReference>
<keyword evidence="9" id="KW-0498">Mitosis</keyword>
<dbReference type="EMBL" id="AFYH01197772">
    <property type="status" value="NOT_ANNOTATED_CDS"/>
    <property type="molecule type" value="Genomic_DNA"/>
</dbReference>
<dbReference type="PANTHER" id="PTHR13041">
    <property type="entry name" value="JTB PROTEIN-RELATED"/>
    <property type="match status" value="1"/>
</dbReference>
<feature type="transmembrane region" description="Helical" evidence="19">
    <location>
        <begin position="122"/>
        <end position="143"/>
    </location>
</feature>
<reference evidence="20" key="3">
    <citation type="submission" date="2025-09" db="UniProtKB">
        <authorList>
            <consortium name="Ensembl"/>
        </authorList>
    </citation>
    <scope>IDENTIFICATION</scope>
</reference>
<evidence type="ECO:0000256" key="12">
    <source>
        <dbReference type="ARBA" id="ARBA00023136"/>
    </source>
</evidence>
<dbReference type="Bgee" id="ENSLACG00000008448">
    <property type="expression patterns" value="Expressed in muscle tissue and 6 other cell types or tissues"/>
</dbReference>
<comment type="subcellular location">
    <subcellularLocation>
        <location evidence="3">Cytoplasm</location>
        <location evidence="3">Cytoskeleton</location>
        <location evidence="3">Microtubule organizing center</location>
        <location evidence="3">Centrosome</location>
    </subcellularLocation>
    <subcellularLocation>
        <location evidence="2">Cytoplasm</location>
        <location evidence="2">Cytoskeleton</location>
        <location evidence="2">Spindle</location>
    </subcellularLocation>
    <subcellularLocation>
        <location evidence="4">Membrane</location>
        <topology evidence="4">Single-pass type I membrane protein</topology>
    </subcellularLocation>
    <subcellularLocation>
        <location evidence="1">Mitochondrion</location>
    </subcellularLocation>
</comment>
<keyword evidence="8" id="KW-0732">Signal</keyword>
<evidence type="ECO:0000256" key="4">
    <source>
        <dbReference type="ARBA" id="ARBA00004479"/>
    </source>
</evidence>
<dbReference type="CTD" id="10899"/>
<evidence type="ECO:0000256" key="17">
    <source>
        <dbReference type="ARBA" id="ARBA00063184"/>
    </source>
</evidence>
<dbReference type="GeneID" id="102353578"/>
<dbReference type="GO" id="GO:0005819">
    <property type="term" value="C:spindle"/>
    <property type="evidence" value="ECO:0007669"/>
    <property type="project" value="UniProtKB-SubCell"/>
</dbReference>
<dbReference type="GO" id="GO:0030496">
    <property type="term" value="C:midbody"/>
    <property type="evidence" value="ECO:0007669"/>
    <property type="project" value="TreeGrafter"/>
</dbReference>
<organism evidence="20 21">
    <name type="scientific">Latimeria chalumnae</name>
    <name type="common">Coelacanth</name>
    <dbReference type="NCBI Taxonomy" id="7897"/>
    <lineage>
        <taxon>Eukaryota</taxon>
        <taxon>Metazoa</taxon>
        <taxon>Chordata</taxon>
        <taxon>Craniata</taxon>
        <taxon>Vertebrata</taxon>
        <taxon>Euteleostomi</taxon>
        <taxon>Coelacanthiformes</taxon>
        <taxon>Coelacanthidae</taxon>
        <taxon>Latimeria</taxon>
    </lineage>
</organism>
<evidence type="ECO:0000313" key="20">
    <source>
        <dbReference type="Ensembl" id="ENSLACP00000009579.2"/>
    </source>
</evidence>
<dbReference type="Proteomes" id="UP000008672">
    <property type="component" value="Unassembled WGS sequence"/>
</dbReference>
<evidence type="ECO:0000256" key="19">
    <source>
        <dbReference type="SAM" id="Phobius"/>
    </source>
</evidence>
<reference evidence="20" key="2">
    <citation type="submission" date="2025-08" db="UniProtKB">
        <authorList>
            <consortium name="Ensembl"/>
        </authorList>
    </citation>
    <scope>IDENTIFICATION</scope>
</reference>
<dbReference type="RefSeq" id="XP_006008656.1">
    <property type="nucleotide sequence ID" value="XM_006008594.3"/>
</dbReference>
<evidence type="ECO:0000256" key="13">
    <source>
        <dbReference type="ARBA" id="ARBA00023212"/>
    </source>
</evidence>
<dbReference type="InParanoid" id="H3AIV8"/>
<dbReference type="EMBL" id="AFYH01197770">
    <property type="status" value="NOT_ANNOTATED_CDS"/>
    <property type="molecule type" value="Genomic_DNA"/>
</dbReference>
<dbReference type="GO" id="GO:0016020">
    <property type="term" value="C:membrane"/>
    <property type="evidence" value="ECO:0007669"/>
    <property type="project" value="UniProtKB-SubCell"/>
</dbReference>
<dbReference type="FunCoup" id="H3AIV8">
    <property type="interactions" value="329"/>
</dbReference>
<comment type="subunit">
    <text evidence="17">Interacts with AURKA, AURKB, BIRC5 and INCENP. May be a component of the CPC at least composed of BIRC5/survivin, CDCA8/borealin, INCENP and AURKB/Aurora-B.</text>
</comment>
<evidence type="ECO:0000313" key="21">
    <source>
        <dbReference type="Proteomes" id="UP000008672"/>
    </source>
</evidence>
<dbReference type="GO" id="GO:0005739">
    <property type="term" value="C:mitochondrion"/>
    <property type="evidence" value="ECO:0007669"/>
    <property type="project" value="UniProtKB-SubCell"/>
</dbReference>
<keyword evidence="5" id="KW-0963">Cytoplasm</keyword>
<dbReference type="FunFam" id="3.30.720.220:FF:000001">
    <property type="entry name" value="Jumping translocation breakpoint"/>
    <property type="match status" value="1"/>
</dbReference>
<protein>
    <recommendedName>
        <fullName evidence="18">Protein JTB</fullName>
    </recommendedName>
</protein>
<dbReference type="AlphaFoldDB" id="H3AIV8"/>
<evidence type="ECO:0000256" key="14">
    <source>
        <dbReference type="ARBA" id="ARBA00023306"/>
    </source>
</evidence>
<dbReference type="GO" id="GO:0000281">
    <property type="term" value="P:mitotic cytokinesis"/>
    <property type="evidence" value="ECO:0007669"/>
    <property type="project" value="TreeGrafter"/>
</dbReference>
<dbReference type="RefSeq" id="XP_064416646.1">
    <property type="nucleotide sequence ID" value="XM_064560576.1"/>
</dbReference>
<dbReference type="EMBL" id="AFYH01197771">
    <property type="status" value="NOT_ANNOTATED_CDS"/>
    <property type="molecule type" value="Genomic_DNA"/>
</dbReference>
<keyword evidence="10 19" id="KW-1133">Transmembrane helix</keyword>
<comment type="function">
    <text evidence="15">Required for normal cytokinesis during mitosis. Plays a role in the regulation of cell proliferation. May be a component of the chromosomal passenger complex (CPC), a complex that acts as a key regulator of mitosis. The CPC complex has essential functions at the centromere in ensuring correct chromosome alignment and segregation and is required for chromatin-induced microtubule stabilization and spindle assembly. Increases AURKB activity. Inhibits apoptosis induced by TGFB1. Overexpression induces swelling of mitochondria and reduces mitochondrial membrane potential.</text>
</comment>
<dbReference type="RefSeq" id="XP_014351661.1">
    <property type="nucleotide sequence ID" value="XM_014496175.2"/>
</dbReference>
<dbReference type="Gene3D" id="3.30.720.220">
    <property type="match status" value="1"/>
</dbReference>
<dbReference type="GeneTree" id="ENSGT00390000016136"/>
<gene>
    <name evidence="20" type="primary">JTB</name>
</gene>
<name>H3AIV8_LATCH</name>
<dbReference type="HOGENOM" id="CLU_130083_1_0_1"/>
<evidence type="ECO:0000256" key="15">
    <source>
        <dbReference type="ARBA" id="ARBA00058368"/>
    </source>
</evidence>
<dbReference type="OrthoDB" id="5971907at2759"/>
<keyword evidence="21" id="KW-1185">Reference proteome</keyword>
<keyword evidence="14" id="KW-0131">Cell cycle</keyword>
<evidence type="ECO:0000256" key="2">
    <source>
        <dbReference type="ARBA" id="ARBA00004186"/>
    </source>
</evidence>
<evidence type="ECO:0000256" key="9">
    <source>
        <dbReference type="ARBA" id="ARBA00022776"/>
    </source>
</evidence>
<evidence type="ECO:0000256" key="6">
    <source>
        <dbReference type="ARBA" id="ARBA00022618"/>
    </source>
</evidence>
<comment type="similarity">
    <text evidence="16">Belongs to the JTB family.</text>
</comment>
<evidence type="ECO:0000256" key="1">
    <source>
        <dbReference type="ARBA" id="ARBA00004173"/>
    </source>
</evidence>
<accession>H3AIV8</accession>
<evidence type="ECO:0000256" key="11">
    <source>
        <dbReference type="ARBA" id="ARBA00023128"/>
    </source>
</evidence>
<sequence length="163" mass="18093">MWGTGWLVNRTGLGQRGGSLLSCGASRSLLIYTLLYTILSSARLSKGSVLTEQKASETTVVVTPCWQVEEFVIAEECTQCTPFQTKTLEVCSNTGFVEKINCAESRKAEYKSCRSDTKEEHLFWKFEGAMVGITILFAILVVVRQRALDGLASEKVRKQIESI</sequence>
<dbReference type="PANTHER" id="PTHR13041:SF3">
    <property type="entry name" value="PROTEIN JTB"/>
    <property type="match status" value="1"/>
</dbReference>
<evidence type="ECO:0000256" key="18">
    <source>
        <dbReference type="ARBA" id="ARBA00068227"/>
    </source>
</evidence>
<dbReference type="GO" id="GO:0005813">
    <property type="term" value="C:centrosome"/>
    <property type="evidence" value="ECO:0007669"/>
    <property type="project" value="UniProtKB-SubCell"/>
</dbReference>
<evidence type="ECO:0000256" key="5">
    <source>
        <dbReference type="ARBA" id="ARBA00022490"/>
    </source>
</evidence>
<evidence type="ECO:0000256" key="3">
    <source>
        <dbReference type="ARBA" id="ARBA00004300"/>
    </source>
</evidence>
<keyword evidence="7 19" id="KW-0812">Transmembrane</keyword>
<dbReference type="InterPro" id="IPR008657">
    <property type="entry name" value="JTB"/>
</dbReference>
<dbReference type="Pfam" id="PF05439">
    <property type="entry name" value="JTB"/>
    <property type="match status" value="1"/>
</dbReference>
<evidence type="ECO:0000256" key="10">
    <source>
        <dbReference type="ARBA" id="ARBA00022989"/>
    </source>
</evidence>
<keyword evidence="13" id="KW-0206">Cytoskeleton</keyword>
<evidence type="ECO:0000256" key="8">
    <source>
        <dbReference type="ARBA" id="ARBA00022729"/>
    </source>
</evidence>
<proteinExistence type="inferred from homology"/>
<evidence type="ECO:0000256" key="16">
    <source>
        <dbReference type="ARBA" id="ARBA00060886"/>
    </source>
</evidence>
<evidence type="ECO:0000256" key="7">
    <source>
        <dbReference type="ARBA" id="ARBA00022692"/>
    </source>
</evidence>
<reference evidence="21" key="1">
    <citation type="submission" date="2011-08" db="EMBL/GenBank/DDBJ databases">
        <title>The draft genome of Latimeria chalumnae.</title>
        <authorList>
            <person name="Di Palma F."/>
            <person name="Alfoldi J."/>
            <person name="Johnson J."/>
            <person name="Berlin A."/>
            <person name="Gnerre S."/>
            <person name="Jaffe D."/>
            <person name="MacCallum I."/>
            <person name="Young S."/>
            <person name="Walker B.J."/>
            <person name="Lander E."/>
            <person name="Lindblad-Toh K."/>
        </authorList>
    </citation>
    <scope>NUCLEOTIDE SEQUENCE [LARGE SCALE GENOMIC DNA]</scope>
    <source>
        <strain evidence="21">Wild caught</strain>
    </source>
</reference>
<keyword evidence="6" id="KW-0132">Cell division</keyword>